<dbReference type="RefSeq" id="WP_108639728.1">
    <property type="nucleotide sequence ID" value="NZ_QCYG01000002.1"/>
</dbReference>
<dbReference type="SUPFAM" id="SSF55729">
    <property type="entry name" value="Acyl-CoA N-acyltransferases (Nat)"/>
    <property type="match status" value="1"/>
</dbReference>
<proteinExistence type="predicted"/>
<dbReference type="OrthoDB" id="9796919at2"/>
<evidence type="ECO:0000313" key="2">
    <source>
        <dbReference type="EMBL" id="PVA07686.1"/>
    </source>
</evidence>
<evidence type="ECO:0000259" key="1">
    <source>
        <dbReference type="PROSITE" id="PS51186"/>
    </source>
</evidence>
<dbReference type="CDD" id="cd04301">
    <property type="entry name" value="NAT_SF"/>
    <property type="match status" value="1"/>
</dbReference>
<dbReference type="Gene3D" id="3.40.630.30">
    <property type="match status" value="1"/>
</dbReference>
<feature type="domain" description="N-acetyltransferase" evidence="1">
    <location>
        <begin position="114"/>
        <end position="260"/>
    </location>
</feature>
<dbReference type="Pfam" id="PF00583">
    <property type="entry name" value="Acetyltransf_1"/>
    <property type="match status" value="1"/>
</dbReference>
<evidence type="ECO:0000313" key="3">
    <source>
        <dbReference type="Proteomes" id="UP000244817"/>
    </source>
</evidence>
<gene>
    <name evidence="2" type="ORF">DC363_03400</name>
</gene>
<comment type="caution">
    <text evidence="2">The sequence shown here is derived from an EMBL/GenBank/DDBJ whole genome shotgun (WGS) entry which is preliminary data.</text>
</comment>
<organism evidence="2 3">
    <name type="scientific">Thalassorhabdomicrobium marinisediminis</name>
    <dbReference type="NCBI Taxonomy" id="2170577"/>
    <lineage>
        <taxon>Bacteria</taxon>
        <taxon>Pseudomonadati</taxon>
        <taxon>Pseudomonadota</taxon>
        <taxon>Alphaproteobacteria</taxon>
        <taxon>Rhodobacterales</taxon>
        <taxon>Paracoccaceae</taxon>
        <taxon>Thalassorhabdomicrobium</taxon>
    </lineage>
</organism>
<dbReference type="AlphaFoldDB" id="A0A2T7FZU1"/>
<protein>
    <recommendedName>
        <fullName evidence="1">N-acetyltransferase domain-containing protein</fullName>
    </recommendedName>
</protein>
<dbReference type="InterPro" id="IPR000182">
    <property type="entry name" value="GNAT_dom"/>
</dbReference>
<dbReference type="PROSITE" id="PS51186">
    <property type="entry name" value="GNAT"/>
    <property type="match status" value="1"/>
</dbReference>
<dbReference type="GO" id="GO:0016747">
    <property type="term" value="F:acyltransferase activity, transferring groups other than amino-acyl groups"/>
    <property type="evidence" value="ECO:0007669"/>
    <property type="project" value="InterPro"/>
</dbReference>
<sequence length="260" mass="28662">MLRSLAMRSELLTLSGISHLTQQDGYLVQATPSEPDFWMGNQIILSDTDRNGAEAIALFERHFPQASHRAIVWDIPGLDPTSLRGRDALGAPLEGFDTMTLQGPLRDAPVPKGITLRPVVSEEDWRKAEALQAEIGQEEGRDPVSHAPYLARRNAGRRDQIAKGLGAWFGALDGDRIVAQMGMFHDAGIARYQAVETRASHRRRGICSALLRHAALWALQRAPDATVVIVAEADSDAGRLYRRMGFDHAETIYGVVRDGY</sequence>
<dbReference type="EMBL" id="QCYG01000002">
    <property type="protein sequence ID" value="PVA07686.1"/>
    <property type="molecule type" value="Genomic_DNA"/>
</dbReference>
<reference evidence="2 3" key="1">
    <citation type="submission" date="2018-04" db="EMBL/GenBank/DDBJ databases">
        <title>Pelagivirga bohaiensis gen. nov., sp. nov., a bacterium isolated from the Bohai Sea.</title>
        <authorList>
            <person name="Ji X."/>
        </authorList>
    </citation>
    <scope>NUCLEOTIDE SEQUENCE [LARGE SCALE GENOMIC DNA]</scope>
    <source>
        <strain evidence="2 3">BH-SD16</strain>
    </source>
</reference>
<dbReference type="Proteomes" id="UP000244817">
    <property type="component" value="Unassembled WGS sequence"/>
</dbReference>
<accession>A0A2T7FZU1</accession>
<dbReference type="InterPro" id="IPR016181">
    <property type="entry name" value="Acyl_CoA_acyltransferase"/>
</dbReference>
<name>A0A2T7FZU1_9RHOB</name>
<keyword evidence="3" id="KW-1185">Reference proteome</keyword>